<dbReference type="PANTHER" id="PTHR30272:SF1">
    <property type="entry name" value="3-HYDROXYACYL-[ACYL-CARRIER-PROTEIN] DEHYDRATASE"/>
    <property type="match status" value="1"/>
</dbReference>
<dbReference type="PANTHER" id="PTHR30272">
    <property type="entry name" value="3-HYDROXYACYL-[ACYL-CARRIER-PROTEIN] DEHYDRATASE"/>
    <property type="match status" value="1"/>
</dbReference>
<accession>A0AAJ4V1D2</accession>
<dbReference type="AlphaFoldDB" id="A0AAJ4V1D2"/>
<dbReference type="EMBL" id="CP021694">
    <property type="protein sequence ID" value="ARX33167.1"/>
    <property type="molecule type" value="Genomic_DNA"/>
</dbReference>
<dbReference type="EMBL" id="ABKSPD020000005">
    <property type="protein sequence ID" value="EKW9776004.1"/>
    <property type="molecule type" value="Genomic_DNA"/>
</dbReference>
<evidence type="ECO:0000313" key="5">
    <source>
        <dbReference type="Proteomes" id="UP001171165"/>
    </source>
</evidence>
<dbReference type="SUPFAM" id="SSF54637">
    <property type="entry name" value="Thioesterase/thiol ester dehydrase-isomerase"/>
    <property type="match status" value="1"/>
</dbReference>
<dbReference type="InterPro" id="IPR013114">
    <property type="entry name" value="FabA_FabZ"/>
</dbReference>
<dbReference type="KEGG" id="pvl:AOB99_15790"/>
<organism evidence="3 5">
    <name type="scientific">Proteus mirabilis</name>
    <dbReference type="NCBI Taxonomy" id="584"/>
    <lineage>
        <taxon>Bacteria</taxon>
        <taxon>Pseudomonadati</taxon>
        <taxon>Pseudomonadota</taxon>
        <taxon>Gammaproteobacteria</taxon>
        <taxon>Enterobacterales</taxon>
        <taxon>Morganellaceae</taxon>
        <taxon>Proteus</taxon>
    </lineage>
</organism>
<dbReference type="InterPro" id="IPR029069">
    <property type="entry name" value="HotDog_dom_sf"/>
</dbReference>
<gene>
    <name evidence="2" type="ORF">AM402_03080</name>
    <name evidence="3" type="ORF">PW210_001816</name>
</gene>
<proteinExistence type="predicted"/>
<reference evidence="3" key="2">
    <citation type="submission" date="2023-06" db="EMBL/GenBank/DDBJ databases">
        <authorList>
            <consortium name="Clinical and Environmental Microbiology Branch: Whole genome sequencing antimicrobial resistance pathogens in the healthcare setting"/>
        </authorList>
    </citation>
    <scope>NUCLEOTIDE SEQUENCE</scope>
    <source>
        <strain evidence="3">Microbial</strain>
    </source>
</reference>
<evidence type="ECO:0000256" key="1">
    <source>
        <dbReference type="ARBA" id="ARBA00023239"/>
    </source>
</evidence>
<evidence type="ECO:0000313" key="2">
    <source>
        <dbReference type="EMBL" id="ARX33167.1"/>
    </source>
</evidence>
<dbReference type="GO" id="GO:0016829">
    <property type="term" value="F:lyase activity"/>
    <property type="evidence" value="ECO:0007669"/>
    <property type="project" value="UniProtKB-KW"/>
</dbReference>
<dbReference type="Gene3D" id="3.10.129.10">
    <property type="entry name" value="Hotdog Thioesterase"/>
    <property type="match status" value="1"/>
</dbReference>
<keyword evidence="1" id="KW-0456">Lyase</keyword>
<dbReference type="Pfam" id="PF07977">
    <property type="entry name" value="FabA"/>
    <property type="match status" value="1"/>
</dbReference>
<reference evidence="2 4" key="1">
    <citation type="submission" date="2017-05" db="EMBL/GenBank/DDBJ databases">
        <title>Whole genome sequencing of Proteus mirabilis AR_0155.</title>
        <authorList>
            <person name="Conlan S."/>
            <person name="Thomas P.J."/>
            <person name="Mullikin J."/>
            <person name="Frank K.M."/>
            <person name="Segre J.A."/>
        </authorList>
    </citation>
    <scope>NUCLEOTIDE SEQUENCE [LARGE SCALE GENOMIC DNA]</scope>
    <source>
        <strain evidence="2 4">AR_0155</strain>
    </source>
</reference>
<sequence>MSLYNQSLLPPTLFLKLGAWRQPTIMVDRIVDFVPSEKPIIKTIKHVTFNDPYLLGHFPTDPVMPGVMVAEIFGQTSEYLSFIDDFCSIYKIEHNIELNTFKEIAKALNEPRSERILIQHRRKVSGVLASQNLRYKNAAYPGDTIEITSILLFSDKSNFKHYSVEARVGKKIIANGTIVNFREYNHSEQNKN</sequence>
<protein>
    <submittedName>
        <fullName evidence="3">Beta-hydroxyacyl-ACP dehydratase</fullName>
    </submittedName>
</protein>
<dbReference type="Proteomes" id="UP001171165">
    <property type="component" value="Unassembled WGS sequence"/>
</dbReference>
<dbReference type="RefSeq" id="WP_004246772.1">
    <property type="nucleotide sequence ID" value="NZ_ABFCQN020000009.1"/>
</dbReference>
<evidence type="ECO:0000313" key="4">
    <source>
        <dbReference type="Proteomes" id="UP000195540"/>
    </source>
</evidence>
<dbReference type="Proteomes" id="UP000195540">
    <property type="component" value="Chromosome"/>
</dbReference>
<evidence type="ECO:0000313" key="3">
    <source>
        <dbReference type="EMBL" id="EKW9776004.1"/>
    </source>
</evidence>
<name>A0AAJ4V1D2_PROMI</name>